<dbReference type="GO" id="GO:0007156">
    <property type="term" value="P:homophilic cell adhesion via plasma membrane adhesion molecules"/>
    <property type="evidence" value="ECO:0007669"/>
    <property type="project" value="TreeGrafter"/>
</dbReference>
<dbReference type="GO" id="GO:0030424">
    <property type="term" value="C:axon"/>
    <property type="evidence" value="ECO:0007669"/>
    <property type="project" value="TreeGrafter"/>
</dbReference>
<gene>
    <name evidence="4" type="ORF">HPB48_021837</name>
</gene>
<dbReference type="GO" id="GO:0070593">
    <property type="term" value="P:dendrite self-avoidance"/>
    <property type="evidence" value="ECO:0007669"/>
    <property type="project" value="TreeGrafter"/>
</dbReference>
<dbReference type="PANTHER" id="PTHR10075">
    <property type="entry name" value="BASIGIN RELATED"/>
    <property type="match status" value="1"/>
</dbReference>
<dbReference type="InterPro" id="IPR003598">
    <property type="entry name" value="Ig_sub2"/>
</dbReference>
<dbReference type="Proteomes" id="UP000821853">
    <property type="component" value="Chromosome 10"/>
</dbReference>
<sequence>MSSILSAEPPKVQPFQFPSRPQLGKRLRITCSVTQGDSPLRFAWLKNDLELPTATPSSSSSGEASDGDDPRPGASVDPGQESSVLVLRKLGVDDIGNYTCVVSNEAGTDKFQAFLRFPSENET</sequence>
<feature type="compositionally biased region" description="Low complexity" evidence="2">
    <location>
        <begin position="52"/>
        <end position="64"/>
    </location>
</feature>
<dbReference type="Pfam" id="PF13927">
    <property type="entry name" value="Ig_3"/>
    <property type="match status" value="1"/>
</dbReference>
<evidence type="ECO:0000259" key="3">
    <source>
        <dbReference type="PROSITE" id="PS50835"/>
    </source>
</evidence>
<dbReference type="OrthoDB" id="6476447at2759"/>
<evidence type="ECO:0000313" key="4">
    <source>
        <dbReference type="EMBL" id="KAH9363458.1"/>
    </source>
</evidence>
<dbReference type="EMBL" id="JABSTR010000002">
    <property type="protein sequence ID" value="KAH9363458.1"/>
    <property type="molecule type" value="Genomic_DNA"/>
</dbReference>
<feature type="region of interest" description="Disordered" evidence="2">
    <location>
        <begin position="52"/>
        <end position="82"/>
    </location>
</feature>
<dbReference type="SMART" id="SM00409">
    <property type="entry name" value="IG"/>
    <property type="match status" value="1"/>
</dbReference>
<reference evidence="4 5" key="1">
    <citation type="journal article" date="2020" name="Cell">
        <title>Large-Scale Comparative Analyses of Tick Genomes Elucidate Their Genetic Diversity and Vector Capacities.</title>
        <authorList>
            <consortium name="Tick Genome and Microbiome Consortium (TIGMIC)"/>
            <person name="Jia N."/>
            <person name="Wang J."/>
            <person name="Shi W."/>
            <person name="Du L."/>
            <person name="Sun Y."/>
            <person name="Zhan W."/>
            <person name="Jiang J.F."/>
            <person name="Wang Q."/>
            <person name="Zhang B."/>
            <person name="Ji P."/>
            <person name="Bell-Sakyi L."/>
            <person name="Cui X.M."/>
            <person name="Yuan T.T."/>
            <person name="Jiang B.G."/>
            <person name="Yang W.F."/>
            <person name="Lam T.T."/>
            <person name="Chang Q.C."/>
            <person name="Ding S.J."/>
            <person name="Wang X.J."/>
            <person name="Zhu J.G."/>
            <person name="Ruan X.D."/>
            <person name="Zhao L."/>
            <person name="Wei J.T."/>
            <person name="Ye R.Z."/>
            <person name="Que T.C."/>
            <person name="Du C.H."/>
            <person name="Zhou Y.H."/>
            <person name="Cheng J.X."/>
            <person name="Dai P.F."/>
            <person name="Guo W.B."/>
            <person name="Han X.H."/>
            <person name="Huang E.J."/>
            <person name="Li L.F."/>
            <person name="Wei W."/>
            <person name="Gao Y.C."/>
            <person name="Liu J.Z."/>
            <person name="Shao H.Z."/>
            <person name="Wang X."/>
            <person name="Wang C.C."/>
            <person name="Yang T.C."/>
            <person name="Huo Q.B."/>
            <person name="Li W."/>
            <person name="Chen H.Y."/>
            <person name="Chen S.E."/>
            <person name="Zhou L.G."/>
            <person name="Ni X.B."/>
            <person name="Tian J.H."/>
            <person name="Sheng Y."/>
            <person name="Liu T."/>
            <person name="Pan Y.S."/>
            <person name="Xia L.Y."/>
            <person name="Li J."/>
            <person name="Zhao F."/>
            <person name="Cao W.C."/>
        </authorList>
    </citation>
    <scope>NUCLEOTIDE SEQUENCE [LARGE SCALE GENOMIC DNA]</scope>
    <source>
        <strain evidence="4">HaeL-2018</strain>
    </source>
</reference>
<dbReference type="GO" id="GO:0005886">
    <property type="term" value="C:plasma membrane"/>
    <property type="evidence" value="ECO:0007669"/>
    <property type="project" value="TreeGrafter"/>
</dbReference>
<keyword evidence="1" id="KW-0393">Immunoglobulin domain</keyword>
<dbReference type="Gene3D" id="2.60.40.10">
    <property type="entry name" value="Immunoglobulins"/>
    <property type="match status" value="1"/>
</dbReference>
<dbReference type="InterPro" id="IPR013783">
    <property type="entry name" value="Ig-like_fold"/>
</dbReference>
<keyword evidence="5" id="KW-1185">Reference proteome</keyword>
<dbReference type="GO" id="GO:0007411">
    <property type="term" value="P:axon guidance"/>
    <property type="evidence" value="ECO:0007669"/>
    <property type="project" value="TreeGrafter"/>
</dbReference>
<dbReference type="SMART" id="SM00408">
    <property type="entry name" value="IGc2"/>
    <property type="match status" value="1"/>
</dbReference>
<dbReference type="SUPFAM" id="SSF48726">
    <property type="entry name" value="Immunoglobulin"/>
    <property type="match status" value="1"/>
</dbReference>
<feature type="domain" description="Ig-like" evidence="3">
    <location>
        <begin position="10"/>
        <end position="116"/>
    </location>
</feature>
<comment type="caution">
    <text evidence="4">The sequence shown here is derived from an EMBL/GenBank/DDBJ whole genome shotgun (WGS) entry which is preliminary data.</text>
</comment>
<dbReference type="AlphaFoldDB" id="A0A9J6FK53"/>
<dbReference type="PANTHER" id="PTHR10075:SF14">
    <property type="entry name" value="CELL ADHESION MOLECULE DSCAM2-RELATED"/>
    <property type="match status" value="1"/>
</dbReference>
<dbReference type="InterPro" id="IPR036179">
    <property type="entry name" value="Ig-like_dom_sf"/>
</dbReference>
<dbReference type="GO" id="GO:0098632">
    <property type="term" value="F:cell-cell adhesion mediator activity"/>
    <property type="evidence" value="ECO:0007669"/>
    <property type="project" value="TreeGrafter"/>
</dbReference>
<evidence type="ECO:0000256" key="2">
    <source>
        <dbReference type="SAM" id="MobiDB-lite"/>
    </source>
</evidence>
<proteinExistence type="predicted"/>
<dbReference type="VEuPathDB" id="VectorBase:HLOH_061704"/>
<accession>A0A9J6FK53</accession>
<dbReference type="InterPro" id="IPR003599">
    <property type="entry name" value="Ig_sub"/>
</dbReference>
<dbReference type="PROSITE" id="PS50835">
    <property type="entry name" value="IG_LIKE"/>
    <property type="match status" value="1"/>
</dbReference>
<dbReference type="InterPro" id="IPR007110">
    <property type="entry name" value="Ig-like_dom"/>
</dbReference>
<evidence type="ECO:0000256" key="1">
    <source>
        <dbReference type="ARBA" id="ARBA00023319"/>
    </source>
</evidence>
<dbReference type="FunFam" id="2.60.40.10:FF:000333">
    <property type="entry name" value="Down syndrome cell adhesion molecule"/>
    <property type="match status" value="1"/>
</dbReference>
<organism evidence="4 5">
    <name type="scientific">Haemaphysalis longicornis</name>
    <name type="common">Bush tick</name>
    <dbReference type="NCBI Taxonomy" id="44386"/>
    <lineage>
        <taxon>Eukaryota</taxon>
        <taxon>Metazoa</taxon>
        <taxon>Ecdysozoa</taxon>
        <taxon>Arthropoda</taxon>
        <taxon>Chelicerata</taxon>
        <taxon>Arachnida</taxon>
        <taxon>Acari</taxon>
        <taxon>Parasitiformes</taxon>
        <taxon>Ixodida</taxon>
        <taxon>Ixodoidea</taxon>
        <taxon>Ixodidae</taxon>
        <taxon>Haemaphysalinae</taxon>
        <taxon>Haemaphysalis</taxon>
    </lineage>
</organism>
<protein>
    <recommendedName>
        <fullName evidence="3">Ig-like domain-containing protein</fullName>
    </recommendedName>
</protein>
<name>A0A9J6FK53_HAELO</name>
<evidence type="ECO:0000313" key="5">
    <source>
        <dbReference type="Proteomes" id="UP000821853"/>
    </source>
</evidence>